<dbReference type="GO" id="GO:0043565">
    <property type="term" value="F:sequence-specific DNA binding"/>
    <property type="evidence" value="ECO:0007669"/>
    <property type="project" value="InterPro"/>
</dbReference>
<sequence length="1250" mass="136924">MAEEESVTISVKLKVLYTFDVEHKVDHLSRPAQSYQVDTAAVDENTTIGVIDLRSCIDAMITSSPELTHFLENDYTVYVYDYSEPNIPLVGHGMLSKVLSQDAGSNEAMVTGKITKSVMAKFKKDVEPFLEVKLRLTPIASSSSRGRSGSMSSVQDGMQSQWSSFSQAGPAAMDRSQSPADQSRLDNLHRTLHEGSQRRDSAYNNSYSWGSSWSSSRPTTPTQQYQPPQLVSYHSRQQSQIANYGMHPIIRRGSESGYGSGDEVEEGPAKKRARITKVQATKKNDFNIEQRPNSLRTAAMGASSLRLHQPIAINPAVALQRGMSTEEPVRPPTPIVAPVRRAGRKPTGRPRGRPRKNRETSGEPSSPVQPPVQPRLLGSNVSSPEDTQDRQPDASIAGSPAHLTSSPPFLPPQMNAVKSPELPKKPAPPVHVPDSHDSGFFSAQVESTQAEADTPKQENAIDMDALFTDIDVNDYGDLSWLDAVDSTALDAGMHFDSIGVDNHYTPVFDEESTVGIPTPQPESQAGTKPIPTPQPEPQQPTEAVTSQQAPPQTIPTPTLQLSSKVLSQPQPEPPPTDSTDFQKPALPTSSIHPPTMPTDKNGRPVPTLLPRPRPLRDIQRSQSTLPPVPASDPGLRPLCRSNTCGPELMSDAIQSDAPADNKDGKKPPRKRIGKEQTKARLEQALASGAMPPYCHNCGAIETPAWRRAYIKHFECPINEVDTSLNQGELCYKEVLQSDSDGSVKSWRGWKVDKTQGQPEDGWELINLCNPCGLWLHKTKTVRPPEKWQKKDPKEKRKRKRPPKPPKSRTNPPRAAAGNLYSDALQSDVQEPDSEDSSPADTAMEDAGDDNNDTATIDGENNEADQEPELPPLPKAVMSVQLGSRTVKWADVSDRQAQSSPVGRGTIDEPINIDRTPDKPLRRRLFSPNTLVREEDTALPSVLGEKKNTSLLPSFVRRSPRINKIRDIFDENQASATVSVDAVNGTGKENVAPLATPGDYIDDFIELFGDNDEVILPPATPTPRRRSERILLRTPGKTPSRELDEELSINVQLSSSSTKTPKQGFKDVAELFMDTITRNLDPKFMTPNTRAVHKACYGSGSPTPRRVPANTGFTPRHNTPGRASLDFNFPDLPSLKTSSPMSHDALSYGLPELSTDTLHVDIEELLTTDVHMPSSPPVSGSARWNFDHEDDFGGMVRFEESDDADTDADIPTQGTSSLLKTPRKQTGTGMLEVATPSSAGLRRSPRHLGRD</sequence>
<feature type="region of interest" description="Disordered" evidence="2">
    <location>
        <begin position="141"/>
        <end position="237"/>
    </location>
</feature>
<dbReference type="PANTHER" id="PTHR39147:SF1">
    <property type="entry name" value="PROTEIN SPT21"/>
    <property type="match status" value="1"/>
</dbReference>
<feature type="compositionally biased region" description="Basic and acidic residues" evidence="2">
    <location>
        <begin position="782"/>
        <end position="794"/>
    </location>
</feature>
<dbReference type="InterPro" id="IPR057725">
    <property type="entry name" value="Ams2-SPT21_N"/>
</dbReference>
<feature type="compositionally biased region" description="Basic and acidic residues" evidence="2">
    <location>
        <begin position="183"/>
        <end position="201"/>
    </location>
</feature>
<dbReference type="AlphaFoldDB" id="A0AAN7Y6X8"/>
<gene>
    <name evidence="4" type="ORF">LTR05_005221</name>
</gene>
<keyword evidence="1" id="KW-0479">Metal-binding</keyword>
<feature type="compositionally biased region" description="Polar residues" evidence="2">
    <location>
        <begin position="1211"/>
        <end position="1227"/>
    </location>
</feature>
<evidence type="ECO:0000256" key="2">
    <source>
        <dbReference type="SAM" id="MobiDB-lite"/>
    </source>
</evidence>
<feature type="compositionally biased region" description="Low complexity" evidence="2">
    <location>
        <begin position="141"/>
        <end position="153"/>
    </location>
</feature>
<feature type="compositionally biased region" description="Acidic residues" evidence="2">
    <location>
        <begin position="829"/>
        <end position="851"/>
    </location>
</feature>
<dbReference type="Gene3D" id="3.30.50.10">
    <property type="entry name" value="Erythroid Transcription Factor GATA-1, subunit A"/>
    <property type="match status" value="1"/>
</dbReference>
<dbReference type="GO" id="GO:0000183">
    <property type="term" value="P:rDNA heterochromatin formation"/>
    <property type="evidence" value="ECO:0007669"/>
    <property type="project" value="TreeGrafter"/>
</dbReference>
<keyword evidence="1" id="KW-0863">Zinc-finger</keyword>
<evidence type="ECO:0000259" key="3">
    <source>
        <dbReference type="PROSITE" id="PS50114"/>
    </source>
</evidence>
<dbReference type="SUPFAM" id="SSF57716">
    <property type="entry name" value="Glucocorticoid receptor-like (DNA-binding domain)"/>
    <property type="match status" value="1"/>
</dbReference>
<dbReference type="PROSITE" id="PS50114">
    <property type="entry name" value="GATA_ZN_FINGER_2"/>
    <property type="match status" value="1"/>
</dbReference>
<reference evidence="4 5" key="1">
    <citation type="submission" date="2023-08" db="EMBL/GenBank/DDBJ databases">
        <title>Black Yeasts Isolated from many extreme environments.</title>
        <authorList>
            <person name="Coleine C."/>
            <person name="Stajich J.E."/>
            <person name="Selbmann L."/>
        </authorList>
    </citation>
    <scope>NUCLEOTIDE SEQUENCE [LARGE SCALE GENOMIC DNA]</scope>
    <source>
        <strain evidence="4 5">CCFEE 5910</strain>
    </source>
</reference>
<evidence type="ECO:0000256" key="1">
    <source>
        <dbReference type="PROSITE-ProRule" id="PRU00094"/>
    </source>
</evidence>
<organism evidence="4 5">
    <name type="scientific">Lithohypha guttulata</name>
    <dbReference type="NCBI Taxonomy" id="1690604"/>
    <lineage>
        <taxon>Eukaryota</taxon>
        <taxon>Fungi</taxon>
        <taxon>Dikarya</taxon>
        <taxon>Ascomycota</taxon>
        <taxon>Pezizomycotina</taxon>
        <taxon>Eurotiomycetes</taxon>
        <taxon>Chaetothyriomycetidae</taxon>
        <taxon>Chaetothyriales</taxon>
        <taxon>Trichomeriaceae</taxon>
        <taxon>Lithohypha</taxon>
    </lineage>
</organism>
<dbReference type="Pfam" id="PF25823">
    <property type="entry name" value="Ams2-SPT21_N"/>
    <property type="match status" value="1"/>
</dbReference>
<dbReference type="GO" id="GO:0030466">
    <property type="term" value="P:silent mating-type cassette heterochromatin formation"/>
    <property type="evidence" value="ECO:0007669"/>
    <property type="project" value="TreeGrafter"/>
</dbReference>
<feature type="region of interest" description="Disordered" evidence="2">
    <location>
        <begin position="888"/>
        <end position="921"/>
    </location>
</feature>
<dbReference type="EMBL" id="JAVRRJ010000004">
    <property type="protein sequence ID" value="KAK5085931.1"/>
    <property type="molecule type" value="Genomic_DNA"/>
</dbReference>
<feature type="compositionally biased region" description="Polar residues" evidence="2">
    <location>
        <begin position="154"/>
        <end position="167"/>
    </location>
</feature>
<evidence type="ECO:0000313" key="5">
    <source>
        <dbReference type="Proteomes" id="UP001309876"/>
    </source>
</evidence>
<dbReference type="GO" id="GO:0006357">
    <property type="term" value="P:regulation of transcription by RNA polymerase II"/>
    <property type="evidence" value="ECO:0007669"/>
    <property type="project" value="TreeGrafter"/>
</dbReference>
<protein>
    <recommendedName>
        <fullName evidence="3">GATA-type domain-containing protein</fullName>
    </recommendedName>
</protein>
<feature type="compositionally biased region" description="Basic residues" evidence="2">
    <location>
        <begin position="795"/>
        <end position="806"/>
    </location>
</feature>
<dbReference type="GO" id="GO:0008270">
    <property type="term" value="F:zinc ion binding"/>
    <property type="evidence" value="ECO:0007669"/>
    <property type="project" value="UniProtKB-KW"/>
</dbReference>
<feature type="region of interest" description="Disordered" evidence="2">
    <location>
        <begin position="322"/>
        <end position="459"/>
    </location>
</feature>
<evidence type="ECO:0000313" key="4">
    <source>
        <dbReference type="EMBL" id="KAK5085931.1"/>
    </source>
</evidence>
<dbReference type="InterPro" id="IPR000679">
    <property type="entry name" value="Znf_GATA"/>
</dbReference>
<name>A0AAN7Y6X8_9EURO</name>
<feature type="compositionally biased region" description="Basic residues" evidence="2">
    <location>
        <begin position="341"/>
        <end position="356"/>
    </location>
</feature>
<dbReference type="Proteomes" id="UP001309876">
    <property type="component" value="Unassembled WGS sequence"/>
</dbReference>
<feature type="domain" description="GATA-type" evidence="3">
    <location>
        <begin position="694"/>
        <end position="715"/>
    </location>
</feature>
<feature type="region of interest" description="Disordered" evidence="2">
    <location>
        <begin position="510"/>
        <end position="675"/>
    </location>
</feature>
<proteinExistence type="predicted"/>
<feature type="region of interest" description="Disordered" evidence="2">
    <location>
        <begin position="1200"/>
        <end position="1250"/>
    </location>
</feature>
<feature type="compositionally biased region" description="Low complexity" evidence="2">
    <location>
        <begin position="202"/>
        <end position="229"/>
    </location>
</feature>
<feature type="compositionally biased region" description="Polar residues" evidence="2">
    <location>
        <begin position="577"/>
        <end position="592"/>
    </location>
</feature>
<dbReference type="PANTHER" id="PTHR39147">
    <property type="entry name" value="PROTEIN SPT21"/>
    <property type="match status" value="1"/>
</dbReference>
<feature type="region of interest" description="Disordered" evidence="2">
    <location>
        <begin position="780"/>
        <end position="872"/>
    </location>
</feature>
<feature type="compositionally biased region" description="Low complexity" evidence="2">
    <location>
        <begin position="539"/>
        <end position="560"/>
    </location>
</feature>
<feature type="region of interest" description="Disordered" evidence="2">
    <location>
        <begin position="250"/>
        <end position="273"/>
    </location>
</feature>
<dbReference type="InterPro" id="IPR042403">
    <property type="entry name" value="Spt21/Ams2"/>
</dbReference>
<keyword evidence="1" id="KW-0862">Zinc</keyword>
<accession>A0AAN7Y6X8</accession>
<comment type="caution">
    <text evidence="4">The sequence shown here is derived from an EMBL/GenBank/DDBJ whole genome shotgun (WGS) entry which is preliminary data.</text>
</comment>
<dbReference type="InterPro" id="IPR013088">
    <property type="entry name" value="Znf_NHR/GATA"/>
</dbReference>
<keyword evidence="5" id="KW-1185">Reference proteome</keyword>